<feature type="compositionally biased region" description="Low complexity" evidence="1">
    <location>
        <begin position="102"/>
        <end position="127"/>
    </location>
</feature>
<feature type="compositionally biased region" description="Polar residues" evidence="1">
    <location>
        <begin position="59"/>
        <end position="72"/>
    </location>
</feature>
<dbReference type="AlphaFoldDB" id="A0A316Z5U9"/>
<gene>
    <name evidence="2" type="ORF">FA09DRAFT_75309</name>
</gene>
<feature type="region of interest" description="Disordered" evidence="1">
    <location>
        <begin position="1"/>
        <end position="81"/>
    </location>
</feature>
<evidence type="ECO:0000313" key="3">
    <source>
        <dbReference type="Proteomes" id="UP000245946"/>
    </source>
</evidence>
<feature type="compositionally biased region" description="Low complexity" evidence="1">
    <location>
        <begin position="26"/>
        <end position="38"/>
    </location>
</feature>
<keyword evidence="3" id="KW-1185">Reference proteome</keyword>
<dbReference type="Proteomes" id="UP000245946">
    <property type="component" value="Unassembled WGS sequence"/>
</dbReference>
<feature type="compositionally biased region" description="Polar residues" evidence="1">
    <location>
        <begin position="1"/>
        <end position="19"/>
    </location>
</feature>
<dbReference type="GeneID" id="37273361"/>
<name>A0A316Z5U9_9BASI</name>
<reference evidence="2 3" key="1">
    <citation type="journal article" date="2018" name="Mol. Biol. Evol.">
        <title>Broad Genomic Sampling Reveals a Smut Pathogenic Ancestry of the Fungal Clade Ustilaginomycotina.</title>
        <authorList>
            <person name="Kijpornyongpan T."/>
            <person name="Mondo S.J."/>
            <person name="Barry K."/>
            <person name="Sandor L."/>
            <person name="Lee J."/>
            <person name="Lipzen A."/>
            <person name="Pangilinan J."/>
            <person name="LaButti K."/>
            <person name="Hainaut M."/>
            <person name="Henrissat B."/>
            <person name="Grigoriev I.V."/>
            <person name="Spatafora J.W."/>
            <person name="Aime M.C."/>
        </authorList>
    </citation>
    <scope>NUCLEOTIDE SEQUENCE [LARGE SCALE GENOMIC DNA]</scope>
    <source>
        <strain evidence="2 3">MCA 4186</strain>
    </source>
</reference>
<accession>A0A316Z5U9</accession>
<dbReference type="EMBL" id="KZ819297">
    <property type="protein sequence ID" value="PWN96989.1"/>
    <property type="molecule type" value="Genomic_DNA"/>
</dbReference>
<feature type="region of interest" description="Disordered" evidence="1">
    <location>
        <begin position="102"/>
        <end position="166"/>
    </location>
</feature>
<organism evidence="2 3">
    <name type="scientific">Tilletiopsis washingtonensis</name>
    <dbReference type="NCBI Taxonomy" id="58919"/>
    <lineage>
        <taxon>Eukaryota</taxon>
        <taxon>Fungi</taxon>
        <taxon>Dikarya</taxon>
        <taxon>Basidiomycota</taxon>
        <taxon>Ustilaginomycotina</taxon>
        <taxon>Exobasidiomycetes</taxon>
        <taxon>Entylomatales</taxon>
        <taxon>Entylomatales incertae sedis</taxon>
        <taxon>Tilletiopsis</taxon>
    </lineage>
</organism>
<protein>
    <submittedName>
        <fullName evidence="2">Uncharacterized protein</fullName>
    </submittedName>
</protein>
<sequence length="192" mass="20198">MRSSFGSTRSLQTTGSRYSSPGRVLSTSSDGAASGATAPRSGSVGASRTSKRLAMPRPSQMTWLTASTTYASSEPGAVTRVTRQYGPARRWASQRSCSALSSVSSVVPECDAPPSRSSSTSSTVHRPSCQRGTRARASATEALSRGTPARSSAMRRRRWTSSGAPKELLETFAAVMMTGGSPALSRARQKRS</sequence>
<evidence type="ECO:0000313" key="2">
    <source>
        <dbReference type="EMBL" id="PWN96989.1"/>
    </source>
</evidence>
<proteinExistence type="predicted"/>
<dbReference type="RefSeq" id="XP_025597268.1">
    <property type="nucleotide sequence ID" value="XM_025745817.1"/>
</dbReference>
<evidence type="ECO:0000256" key="1">
    <source>
        <dbReference type="SAM" id="MobiDB-lite"/>
    </source>
</evidence>